<dbReference type="InterPro" id="IPR036150">
    <property type="entry name" value="Cyt_b/b6_C_sf"/>
</dbReference>
<evidence type="ECO:0000256" key="16">
    <source>
        <dbReference type="ARBA" id="ARBA00029351"/>
    </source>
</evidence>
<evidence type="ECO:0000256" key="10">
    <source>
        <dbReference type="ARBA" id="ARBA00022723"/>
    </source>
</evidence>
<evidence type="ECO:0000256" key="6">
    <source>
        <dbReference type="ARBA" id="ARBA00022475"/>
    </source>
</evidence>
<evidence type="ECO:0000313" key="21">
    <source>
        <dbReference type="EMBL" id="RGD57695.1"/>
    </source>
</evidence>
<keyword evidence="8" id="KW-0679">Respiratory chain</keyword>
<dbReference type="Gene3D" id="1.20.810.10">
    <property type="entry name" value="Cytochrome Bc1 Complex, Chain C"/>
    <property type="match status" value="1"/>
</dbReference>
<reference evidence="21 22" key="1">
    <citation type="submission" date="2018-08" db="EMBL/GenBank/DDBJ databases">
        <title>Diversity &amp; Physiological Properties of Lignin-Decomposing Actinobacteria from Soil.</title>
        <authorList>
            <person name="Roh S.G."/>
            <person name="Kim S.B."/>
        </authorList>
    </citation>
    <scope>NUCLEOTIDE SEQUENCE [LARGE SCALE GENOMIC DNA]</scope>
    <source>
        <strain evidence="21 22">MMS17-GH009</strain>
    </source>
</reference>
<evidence type="ECO:0000256" key="13">
    <source>
        <dbReference type="ARBA" id="ARBA00022989"/>
    </source>
</evidence>
<dbReference type="AlphaFoldDB" id="A0A372ZR83"/>
<protein>
    <recommendedName>
        <fullName evidence="4">Cytochrome bc1 complex cytochrome b subunit</fullName>
        <ecNumber evidence="3">7.1.1.8</ecNumber>
    </recommendedName>
    <alternativeName>
        <fullName evidence="17">Cytochrome bc1 reductase complex subunit QcrB</fullName>
    </alternativeName>
</protein>
<evidence type="ECO:0000256" key="14">
    <source>
        <dbReference type="ARBA" id="ARBA00023004"/>
    </source>
</evidence>
<keyword evidence="12" id="KW-0249">Electron transport</keyword>
<keyword evidence="13 19" id="KW-1133">Transmembrane helix</keyword>
<keyword evidence="22" id="KW-1185">Reference proteome</keyword>
<feature type="compositionally biased region" description="Basic residues" evidence="18">
    <location>
        <begin position="555"/>
        <end position="569"/>
    </location>
</feature>
<dbReference type="Proteomes" id="UP000263377">
    <property type="component" value="Unassembled WGS sequence"/>
</dbReference>
<evidence type="ECO:0000256" key="3">
    <source>
        <dbReference type="ARBA" id="ARBA00012951"/>
    </source>
</evidence>
<feature type="transmembrane region" description="Helical" evidence="19">
    <location>
        <begin position="336"/>
        <end position="354"/>
    </location>
</feature>
<evidence type="ECO:0000256" key="19">
    <source>
        <dbReference type="SAM" id="Phobius"/>
    </source>
</evidence>
<dbReference type="SUPFAM" id="SSF81342">
    <property type="entry name" value="Transmembrane di-heme cytochromes"/>
    <property type="match status" value="1"/>
</dbReference>
<evidence type="ECO:0000256" key="2">
    <source>
        <dbReference type="ARBA" id="ARBA00004651"/>
    </source>
</evidence>
<evidence type="ECO:0000256" key="1">
    <source>
        <dbReference type="ARBA" id="ARBA00001971"/>
    </source>
</evidence>
<dbReference type="FunFam" id="1.20.810.10:FF:000007">
    <property type="entry name" value="Ubiquinol-cytochrome C reductase B subunit"/>
    <property type="match status" value="1"/>
</dbReference>
<dbReference type="InterPro" id="IPR027387">
    <property type="entry name" value="Cytb/b6-like_sf"/>
</dbReference>
<evidence type="ECO:0000256" key="5">
    <source>
        <dbReference type="ARBA" id="ARBA00022448"/>
    </source>
</evidence>
<dbReference type="SUPFAM" id="SSF81648">
    <property type="entry name" value="a domain/subunit of cytochrome bc1 complex (Ubiquinol-cytochrome c reductase)"/>
    <property type="match status" value="1"/>
</dbReference>
<sequence>MDETRASNGHQPSAGERVTARLDGRLPVTEAGRELLRKVFPDHWSFLLGELALYSFVVLLLTGVYLTFFFRPSMNEVVYQGAYLPLDGVRVSEAYASTLRISFEVRGGLLIRQIHHWSALLFASAIGAHLLRVFFTGAFRRPRELNWVIGVTLFNLALLEGFSGYSLPDDTLSGTGLRIAEGVLLSVPLVGTYLTLFAFGGEFPGHDVIPRLFTVHVLLVPGLLLALVGAHLTLVVVLKHTHWAAPGRTNRNVVGMPFFPQFLTRTTGLLFAVGGVMALSSFLAEVNPVWRYGSYRPDVVGTGAQPDWYIGFIEGALRLMPAAETRVLGHTLSWNVLLPALVVPGLLFAALYAYPFVERWLDPGTGEHHLCDRPRNRPTRTALGTAGITVYAVLLVAGGNDVIAYAFGLDVNALTVVLRTALVVLPPVVFLLTRRLCLALQARDRDRLLDGDETGRIDQAHDGGFSGHRRPLPEAERYVLLARAEAEPVTAPQGAPRHERVRAAASSWFHRDRVELPATAGESERMAAVLTAPAHPAPPAGPAPGAGPGGPLRWLLRRLSPRRGRGTGR</sequence>
<feature type="transmembrane region" description="Helical" evidence="19">
    <location>
        <begin position="51"/>
        <end position="70"/>
    </location>
</feature>
<dbReference type="InterPro" id="IPR016174">
    <property type="entry name" value="Di-haem_cyt_TM"/>
</dbReference>
<evidence type="ECO:0000256" key="9">
    <source>
        <dbReference type="ARBA" id="ARBA00022692"/>
    </source>
</evidence>
<keyword evidence="9 19" id="KW-0812">Transmembrane</keyword>
<proteinExistence type="predicted"/>
<keyword evidence="6" id="KW-1003">Cell membrane</keyword>
<keyword evidence="11" id="KW-1278">Translocase</keyword>
<feature type="domain" description="Cytochrome b/b6 N-terminal region profile" evidence="20">
    <location>
        <begin position="18"/>
        <end position="244"/>
    </location>
</feature>
<evidence type="ECO:0000256" key="17">
    <source>
        <dbReference type="ARBA" id="ARBA00029568"/>
    </source>
</evidence>
<accession>A0A372ZR83</accession>
<dbReference type="InterPro" id="IPR005797">
    <property type="entry name" value="Cyt_b/b6_N"/>
</dbReference>
<dbReference type="PROSITE" id="PS51002">
    <property type="entry name" value="CYTB_NTER"/>
    <property type="match status" value="1"/>
</dbReference>
<gene>
    <name evidence="21" type="ORF">DR950_07750</name>
</gene>
<dbReference type="GO" id="GO:0022904">
    <property type="term" value="P:respiratory electron transport chain"/>
    <property type="evidence" value="ECO:0007669"/>
    <property type="project" value="InterPro"/>
</dbReference>
<evidence type="ECO:0000256" key="15">
    <source>
        <dbReference type="ARBA" id="ARBA00023136"/>
    </source>
</evidence>
<dbReference type="GO" id="GO:0016491">
    <property type="term" value="F:oxidoreductase activity"/>
    <property type="evidence" value="ECO:0007669"/>
    <property type="project" value="InterPro"/>
</dbReference>
<name>A0A372ZR83_9ACTN</name>
<comment type="caution">
    <text evidence="21">The sequence shown here is derived from an EMBL/GenBank/DDBJ whole genome shotgun (WGS) entry which is preliminary data.</text>
</comment>
<dbReference type="GO" id="GO:0005886">
    <property type="term" value="C:plasma membrane"/>
    <property type="evidence" value="ECO:0007669"/>
    <property type="project" value="UniProtKB-SubCell"/>
</dbReference>
<feature type="transmembrane region" description="Helical" evidence="19">
    <location>
        <begin position="413"/>
        <end position="433"/>
    </location>
</feature>
<dbReference type="PANTHER" id="PTHR19271">
    <property type="entry name" value="CYTOCHROME B"/>
    <property type="match status" value="1"/>
</dbReference>
<organism evidence="21 22">
    <name type="scientific">Kitasatospora xanthocidica</name>
    <dbReference type="NCBI Taxonomy" id="83382"/>
    <lineage>
        <taxon>Bacteria</taxon>
        <taxon>Bacillati</taxon>
        <taxon>Actinomycetota</taxon>
        <taxon>Actinomycetes</taxon>
        <taxon>Kitasatosporales</taxon>
        <taxon>Streptomycetaceae</taxon>
        <taxon>Kitasatospora</taxon>
    </lineage>
</organism>
<feature type="region of interest" description="Disordered" evidence="18">
    <location>
        <begin position="533"/>
        <end position="569"/>
    </location>
</feature>
<feature type="transmembrane region" description="Helical" evidence="19">
    <location>
        <begin position="383"/>
        <end position="407"/>
    </location>
</feature>
<evidence type="ECO:0000256" key="8">
    <source>
        <dbReference type="ARBA" id="ARBA00022660"/>
    </source>
</evidence>
<feature type="transmembrane region" description="Helical" evidence="19">
    <location>
        <begin position="262"/>
        <end position="284"/>
    </location>
</feature>
<feature type="transmembrane region" description="Helical" evidence="19">
    <location>
        <begin position="119"/>
        <end position="139"/>
    </location>
</feature>
<keyword evidence="5" id="KW-0813">Transport</keyword>
<dbReference type="RefSeq" id="WP_117486447.1">
    <property type="nucleotide sequence ID" value="NZ_QVIG01000001.1"/>
</dbReference>
<evidence type="ECO:0000256" key="18">
    <source>
        <dbReference type="SAM" id="MobiDB-lite"/>
    </source>
</evidence>
<evidence type="ECO:0000259" key="20">
    <source>
        <dbReference type="PROSITE" id="PS51002"/>
    </source>
</evidence>
<dbReference type="EC" id="7.1.1.8" evidence="3"/>
<feature type="transmembrane region" description="Helical" evidence="19">
    <location>
        <begin position="179"/>
        <end position="199"/>
    </location>
</feature>
<comment type="catalytic activity">
    <reaction evidence="16">
        <text>a quinol + 2 Fe(III)-[cytochrome c](out) = a quinone + 2 Fe(II)-[cytochrome c](out) + 2 H(+)(out)</text>
        <dbReference type="Rhea" id="RHEA:11484"/>
        <dbReference type="Rhea" id="RHEA-COMP:10350"/>
        <dbReference type="Rhea" id="RHEA-COMP:14399"/>
        <dbReference type="ChEBI" id="CHEBI:15378"/>
        <dbReference type="ChEBI" id="CHEBI:24646"/>
        <dbReference type="ChEBI" id="CHEBI:29033"/>
        <dbReference type="ChEBI" id="CHEBI:29034"/>
        <dbReference type="ChEBI" id="CHEBI:132124"/>
        <dbReference type="EC" id="7.1.1.8"/>
    </reaction>
</comment>
<evidence type="ECO:0000256" key="7">
    <source>
        <dbReference type="ARBA" id="ARBA00022617"/>
    </source>
</evidence>
<dbReference type="GO" id="GO:0046872">
    <property type="term" value="F:metal ion binding"/>
    <property type="evidence" value="ECO:0007669"/>
    <property type="project" value="UniProtKB-KW"/>
</dbReference>
<keyword evidence="15 19" id="KW-0472">Membrane</keyword>
<keyword evidence="7" id="KW-0349">Heme</keyword>
<feature type="transmembrane region" description="Helical" evidence="19">
    <location>
        <begin position="145"/>
        <end position="167"/>
    </location>
</feature>
<dbReference type="GO" id="GO:0008121">
    <property type="term" value="F:quinol-cytochrome-c reductase activity"/>
    <property type="evidence" value="ECO:0007669"/>
    <property type="project" value="UniProtKB-EC"/>
</dbReference>
<comment type="cofactor">
    <cofactor evidence="1">
        <name>heme</name>
        <dbReference type="ChEBI" id="CHEBI:30413"/>
    </cofactor>
</comment>
<keyword evidence="10" id="KW-0479">Metal-binding</keyword>
<evidence type="ECO:0000313" key="22">
    <source>
        <dbReference type="Proteomes" id="UP000263377"/>
    </source>
</evidence>
<dbReference type="EMBL" id="QVIG01000001">
    <property type="protein sequence ID" value="RGD57695.1"/>
    <property type="molecule type" value="Genomic_DNA"/>
</dbReference>
<evidence type="ECO:0000256" key="4">
    <source>
        <dbReference type="ARBA" id="ARBA00016116"/>
    </source>
</evidence>
<evidence type="ECO:0000256" key="11">
    <source>
        <dbReference type="ARBA" id="ARBA00022967"/>
    </source>
</evidence>
<dbReference type="Pfam" id="PF13631">
    <property type="entry name" value="Cytochrom_B_N_2"/>
    <property type="match status" value="1"/>
</dbReference>
<evidence type="ECO:0000256" key="12">
    <source>
        <dbReference type="ARBA" id="ARBA00022982"/>
    </source>
</evidence>
<keyword evidence="14" id="KW-0408">Iron</keyword>
<dbReference type="PANTHER" id="PTHR19271:SF16">
    <property type="entry name" value="CYTOCHROME B"/>
    <property type="match status" value="1"/>
</dbReference>
<comment type="subcellular location">
    <subcellularLocation>
        <location evidence="2">Cell membrane</location>
        <topology evidence="2">Multi-pass membrane protein</topology>
    </subcellularLocation>
</comment>
<feature type="transmembrane region" description="Helical" evidence="19">
    <location>
        <begin position="219"/>
        <end position="241"/>
    </location>
</feature>